<dbReference type="Proteomes" id="UP000051530">
    <property type="component" value="Unassembled WGS sequence"/>
</dbReference>
<reference evidence="1 2" key="1">
    <citation type="submission" date="2015-07" db="EMBL/GenBank/DDBJ databases">
        <title>The genome of Pseudoloma neurophilia, a relevant intracellular parasite of the zebrafish.</title>
        <authorList>
            <person name="Ndikumana S."/>
            <person name="Pelin A."/>
            <person name="Sanders J."/>
            <person name="Corradi N."/>
        </authorList>
    </citation>
    <scope>NUCLEOTIDE SEQUENCE [LARGE SCALE GENOMIC DNA]</scope>
    <source>
        <strain evidence="1 2">MK1</strain>
    </source>
</reference>
<name>A0A0R0M1V6_9MICR</name>
<keyword evidence="2" id="KW-1185">Reference proteome</keyword>
<evidence type="ECO:0000313" key="1">
    <source>
        <dbReference type="EMBL" id="KRH93380.1"/>
    </source>
</evidence>
<proteinExistence type="predicted"/>
<dbReference type="OrthoDB" id="2190706at2759"/>
<dbReference type="VEuPathDB" id="MicrosporidiaDB:M153_9600001945"/>
<dbReference type="AlphaFoldDB" id="A0A0R0M1V6"/>
<protein>
    <submittedName>
        <fullName evidence="1">Uncharacterized protein</fullName>
    </submittedName>
</protein>
<sequence>MHLEDETEFFEFDPYSFLGKIPDILEESIKTTLDGVNVPEKVKRELINHFSIELRKNHVLFEDFCIPQIFTFPNDYVYERKLTESVSDFNIEKKLENLAKLKDDLQYHKSELKSTNMSIQKEIKLKSEMDKFLENPDVNDLLSNTEFLKSLFLETQKAFGEHSFETATDRSEEFNKIMQSKDIKTETKVKELGQLLAIGQLDDIDAFKTNFFELKSNL</sequence>
<accession>A0A0R0M1V6</accession>
<comment type="caution">
    <text evidence="1">The sequence shown here is derived from an EMBL/GenBank/DDBJ whole genome shotgun (WGS) entry which is preliminary data.</text>
</comment>
<organism evidence="1 2">
    <name type="scientific">Pseudoloma neurophilia</name>
    <dbReference type="NCBI Taxonomy" id="146866"/>
    <lineage>
        <taxon>Eukaryota</taxon>
        <taxon>Fungi</taxon>
        <taxon>Fungi incertae sedis</taxon>
        <taxon>Microsporidia</taxon>
        <taxon>Pseudoloma</taxon>
    </lineage>
</organism>
<dbReference type="EMBL" id="LGUB01000360">
    <property type="protein sequence ID" value="KRH93380.1"/>
    <property type="molecule type" value="Genomic_DNA"/>
</dbReference>
<gene>
    <name evidence="1" type="ORF">M153_9600001945</name>
</gene>
<evidence type="ECO:0000313" key="2">
    <source>
        <dbReference type="Proteomes" id="UP000051530"/>
    </source>
</evidence>